<evidence type="ECO:0000313" key="3">
    <source>
        <dbReference type="Proteomes" id="UP000468581"/>
    </source>
</evidence>
<dbReference type="PANTHER" id="PTHR36842">
    <property type="entry name" value="PROTEIN TOLB HOMOLOG"/>
    <property type="match status" value="1"/>
</dbReference>
<dbReference type="Proteomes" id="UP000468581">
    <property type="component" value="Unassembled WGS sequence"/>
</dbReference>
<comment type="caution">
    <text evidence="2">The sequence shown here is derived from an EMBL/GenBank/DDBJ whole genome shotgun (WGS) entry which is preliminary data.</text>
</comment>
<reference evidence="2 3" key="1">
    <citation type="submission" date="2020-01" db="EMBL/GenBank/DDBJ databases">
        <title>Leptobacterium flavescens.</title>
        <authorList>
            <person name="Wang G."/>
        </authorList>
    </citation>
    <scope>NUCLEOTIDE SEQUENCE [LARGE SCALE GENOMIC DNA]</scope>
    <source>
        <strain evidence="2 3">KCTC 22160</strain>
    </source>
</reference>
<name>A0A6P0UM58_9FLAO</name>
<dbReference type="Pfam" id="PF26549">
    <property type="entry name" value="Tricorn_N"/>
    <property type="match status" value="1"/>
</dbReference>
<keyword evidence="3" id="KW-1185">Reference proteome</keyword>
<sequence length="302" mass="34158">MMKRTYFILILVLILLLNSCNTKDRKVNDPDPQNSTSISYPIAYGFDGICLTNLDGTSTIRLSNGHHGYPAWSPDGKKIAFYAYHDGKKTWSIHTMNNDGTNKERLTHVKNKWDNMPTWSPDGTKIVFGRDYRDPEGAWHYEIWIMNSDGSEQRQIKSLSGGGPSFTADGRLLFHSEYRDKESEISIANIDGSNIIHLTDNEAEEWDPKISPDGKHITFMSKRDGNREIYVMDIDGSNQKRLTNNEGSDGGPCWSSDGSKIIFHSERKINGEDDNGIYIMNKDGSSLKKIGPGWQPTVFRNN</sequence>
<dbReference type="AlphaFoldDB" id="A0A6P0UM58"/>
<evidence type="ECO:0000313" key="2">
    <source>
        <dbReference type="EMBL" id="NER13520.1"/>
    </source>
</evidence>
<organism evidence="2 3">
    <name type="scientific">Leptobacterium flavescens</name>
    <dbReference type="NCBI Taxonomy" id="472055"/>
    <lineage>
        <taxon>Bacteria</taxon>
        <taxon>Pseudomonadati</taxon>
        <taxon>Bacteroidota</taxon>
        <taxon>Flavobacteriia</taxon>
        <taxon>Flavobacteriales</taxon>
        <taxon>Flavobacteriaceae</taxon>
        <taxon>Leptobacterium</taxon>
    </lineage>
</organism>
<accession>A0A6P0UM58</accession>
<comment type="similarity">
    <text evidence="1">Belongs to the TolB family.</text>
</comment>
<dbReference type="PANTHER" id="PTHR36842:SF1">
    <property type="entry name" value="PROTEIN TOLB"/>
    <property type="match status" value="1"/>
</dbReference>
<gene>
    <name evidence="2" type="ORF">GWK08_08735</name>
</gene>
<dbReference type="InterPro" id="IPR011659">
    <property type="entry name" value="WD40"/>
</dbReference>
<dbReference type="SUPFAM" id="SSF69304">
    <property type="entry name" value="Tricorn protease N-terminal domain"/>
    <property type="match status" value="1"/>
</dbReference>
<dbReference type="EMBL" id="JAABOO010000002">
    <property type="protein sequence ID" value="NER13520.1"/>
    <property type="molecule type" value="Genomic_DNA"/>
</dbReference>
<protein>
    <submittedName>
        <fullName evidence="2">DUF5050 domain-containing protein</fullName>
    </submittedName>
</protein>
<dbReference type="InterPro" id="IPR011042">
    <property type="entry name" value="6-blade_b-propeller_TolB-like"/>
</dbReference>
<dbReference type="RefSeq" id="WP_163606557.1">
    <property type="nucleotide sequence ID" value="NZ_JAABOO010000002.1"/>
</dbReference>
<proteinExistence type="inferred from homology"/>
<dbReference type="Gene3D" id="2.120.10.30">
    <property type="entry name" value="TolB, C-terminal domain"/>
    <property type="match status" value="2"/>
</dbReference>
<dbReference type="Pfam" id="PF07676">
    <property type="entry name" value="PD40"/>
    <property type="match status" value="2"/>
</dbReference>
<evidence type="ECO:0000256" key="1">
    <source>
        <dbReference type="ARBA" id="ARBA00009820"/>
    </source>
</evidence>